<proteinExistence type="predicted"/>
<reference evidence="1" key="1">
    <citation type="submission" date="2020-08" db="EMBL/GenBank/DDBJ databases">
        <title>Multicomponent nature underlies the extraordinary mechanical properties of spider dragline silk.</title>
        <authorList>
            <person name="Kono N."/>
            <person name="Nakamura H."/>
            <person name="Mori M."/>
            <person name="Yoshida Y."/>
            <person name="Ohtoshi R."/>
            <person name="Malay A.D."/>
            <person name="Moran D.A.P."/>
            <person name="Tomita M."/>
            <person name="Numata K."/>
            <person name="Arakawa K."/>
        </authorList>
    </citation>
    <scope>NUCLEOTIDE SEQUENCE</scope>
</reference>
<sequence>MRVVGKGLLLSWRGGGKVANAAAAVAPHSVVDSRARKMVEAPALQSVPSASLFPSSAFPDQLKLSTSSKRKRKRSLCLPQHSYYCVPERAVRRLGTKSWN</sequence>
<dbReference type="EMBL" id="BMAW01051575">
    <property type="protein sequence ID" value="GFS81227.1"/>
    <property type="molecule type" value="Genomic_DNA"/>
</dbReference>
<evidence type="ECO:0000313" key="2">
    <source>
        <dbReference type="Proteomes" id="UP000887013"/>
    </source>
</evidence>
<name>A0A8X6MWE3_NEPPI</name>
<accession>A0A8X6MWE3</accession>
<evidence type="ECO:0000313" key="1">
    <source>
        <dbReference type="EMBL" id="GFS81227.1"/>
    </source>
</evidence>
<gene>
    <name evidence="1" type="ORF">NPIL_334321</name>
</gene>
<comment type="caution">
    <text evidence="1">The sequence shown here is derived from an EMBL/GenBank/DDBJ whole genome shotgun (WGS) entry which is preliminary data.</text>
</comment>
<dbReference type="AlphaFoldDB" id="A0A8X6MWE3"/>
<dbReference type="Proteomes" id="UP000887013">
    <property type="component" value="Unassembled WGS sequence"/>
</dbReference>
<organism evidence="1 2">
    <name type="scientific">Nephila pilipes</name>
    <name type="common">Giant wood spider</name>
    <name type="synonym">Nephila maculata</name>
    <dbReference type="NCBI Taxonomy" id="299642"/>
    <lineage>
        <taxon>Eukaryota</taxon>
        <taxon>Metazoa</taxon>
        <taxon>Ecdysozoa</taxon>
        <taxon>Arthropoda</taxon>
        <taxon>Chelicerata</taxon>
        <taxon>Arachnida</taxon>
        <taxon>Araneae</taxon>
        <taxon>Araneomorphae</taxon>
        <taxon>Entelegynae</taxon>
        <taxon>Araneoidea</taxon>
        <taxon>Nephilidae</taxon>
        <taxon>Nephila</taxon>
    </lineage>
</organism>
<protein>
    <submittedName>
        <fullName evidence="1">Uncharacterized protein</fullName>
    </submittedName>
</protein>
<keyword evidence="2" id="KW-1185">Reference proteome</keyword>